<dbReference type="FunFam" id="3.40.430.10:FF:000001">
    <property type="entry name" value="Dihydrofolate reductase"/>
    <property type="match status" value="1"/>
</dbReference>
<dbReference type="AlphaFoldDB" id="I3UFQ7"/>
<evidence type="ECO:0000256" key="7">
    <source>
        <dbReference type="ARBA" id="ARBA00025067"/>
    </source>
</evidence>
<dbReference type="PANTHER" id="PTHR48069">
    <property type="entry name" value="DIHYDROFOLATE REDUCTASE"/>
    <property type="match status" value="1"/>
</dbReference>
<dbReference type="STRING" id="1036672.TKWG_20480"/>
<dbReference type="InterPro" id="IPR024072">
    <property type="entry name" value="DHFR-like_dom_sf"/>
</dbReference>
<gene>
    <name evidence="11" type="ordered locus">TKWG_20480</name>
</gene>
<evidence type="ECO:0000256" key="9">
    <source>
        <dbReference type="RuleBase" id="RU004474"/>
    </source>
</evidence>
<dbReference type="Proteomes" id="UP000005267">
    <property type="component" value="Chromosome"/>
</dbReference>
<evidence type="ECO:0000256" key="3">
    <source>
        <dbReference type="ARBA" id="ARBA00012856"/>
    </source>
</evidence>
<reference evidence="11 12" key="1">
    <citation type="journal article" date="2011" name="J. Bacteriol.">
        <title>Whole-genome shotgun sequencing of the sulfur-oxidizing chemoautotroph Tetrathiobacter kashmirensis.</title>
        <authorList>
            <person name="Ghosh W."/>
            <person name="George A."/>
            <person name="Agarwal A."/>
            <person name="Raj P."/>
            <person name="Alam M."/>
            <person name="Pyne P."/>
            <person name="Das Gupta S.K."/>
        </authorList>
    </citation>
    <scope>NUCLEOTIDE SEQUENCE [LARGE SCALE GENOMIC DNA]</scope>
    <source>
        <strain evidence="11 12">WT001</strain>
    </source>
</reference>
<dbReference type="InterPro" id="IPR001796">
    <property type="entry name" value="DHFR_dom"/>
</dbReference>
<dbReference type="GO" id="GO:0046654">
    <property type="term" value="P:tetrahydrofolate biosynthetic process"/>
    <property type="evidence" value="ECO:0007669"/>
    <property type="project" value="UniProtKB-UniPathway"/>
</dbReference>
<evidence type="ECO:0000256" key="1">
    <source>
        <dbReference type="ARBA" id="ARBA00004903"/>
    </source>
</evidence>
<dbReference type="PIRSF" id="PIRSF000194">
    <property type="entry name" value="DHFR"/>
    <property type="match status" value="1"/>
</dbReference>
<dbReference type="Pfam" id="PF00186">
    <property type="entry name" value="DHFR_1"/>
    <property type="match status" value="1"/>
</dbReference>
<dbReference type="EMBL" id="CP003555">
    <property type="protein sequence ID" value="AFK63845.1"/>
    <property type="molecule type" value="Genomic_DNA"/>
</dbReference>
<dbReference type="GO" id="GO:0004146">
    <property type="term" value="F:dihydrofolate reductase activity"/>
    <property type="evidence" value="ECO:0007669"/>
    <property type="project" value="UniProtKB-EC"/>
</dbReference>
<keyword evidence="6 8" id="KW-0560">Oxidoreductase</keyword>
<dbReference type="GO" id="GO:0046452">
    <property type="term" value="P:dihydrofolate metabolic process"/>
    <property type="evidence" value="ECO:0007669"/>
    <property type="project" value="TreeGrafter"/>
</dbReference>
<evidence type="ECO:0000313" key="11">
    <source>
        <dbReference type="EMBL" id="AFK63845.1"/>
    </source>
</evidence>
<sequence>MLHACAPYTGTDMPTLIILVAYAIENRAIGVNNTLPWHLPGDLKRFKTLTMGKPIIMGRKTWESIGRPLPGRRNIVITRRQDLSIEGADVVNSLDAAIALAFEQGDTAFVIGGEQIYAQAIEKSQQVMATEIHQFVDGDAFFPDLDEKLWRETSRDTQPEENGMNYDYVVYERIPKDLQQNKVSIP</sequence>
<evidence type="ECO:0000259" key="10">
    <source>
        <dbReference type="PROSITE" id="PS51330"/>
    </source>
</evidence>
<reference evidence="12" key="2">
    <citation type="journal article" date="2013" name="PLoS ONE">
        <title>Genome implosion elicits host-confinement in Alcaligenaceae: evidence from the comparative genomics of Tetrathiobacter kashmirensis, a pathogen in the making.</title>
        <authorList>
            <person name="Ghosh W."/>
            <person name="Alam M."/>
            <person name="Roy C."/>
            <person name="Pyne P."/>
            <person name="George A."/>
            <person name="Chakraborty R."/>
            <person name="Majumder S."/>
            <person name="Agarwal A."/>
            <person name="Chakraborty S."/>
            <person name="Majumdar S."/>
            <person name="Gupta S.K."/>
        </authorList>
    </citation>
    <scope>NUCLEOTIDE SEQUENCE [LARGE SCALE GENOMIC DNA]</scope>
    <source>
        <strain evidence="12">WT001</strain>
    </source>
</reference>
<evidence type="ECO:0000256" key="2">
    <source>
        <dbReference type="ARBA" id="ARBA00009539"/>
    </source>
</evidence>
<dbReference type="PANTHER" id="PTHR48069:SF3">
    <property type="entry name" value="DIHYDROFOLATE REDUCTASE"/>
    <property type="match status" value="1"/>
</dbReference>
<evidence type="ECO:0000256" key="6">
    <source>
        <dbReference type="ARBA" id="ARBA00023002"/>
    </source>
</evidence>
<dbReference type="GO" id="GO:0046655">
    <property type="term" value="P:folic acid metabolic process"/>
    <property type="evidence" value="ECO:0007669"/>
    <property type="project" value="TreeGrafter"/>
</dbReference>
<dbReference type="GO" id="GO:0006730">
    <property type="term" value="P:one-carbon metabolic process"/>
    <property type="evidence" value="ECO:0007669"/>
    <property type="project" value="UniProtKB-KW"/>
</dbReference>
<keyword evidence="4 8" id="KW-0554">One-carbon metabolism</keyword>
<dbReference type="Gene3D" id="3.40.430.10">
    <property type="entry name" value="Dihydrofolate Reductase, subunit A"/>
    <property type="match status" value="1"/>
</dbReference>
<accession>I3UFQ7</accession>
<comment type="similarity">
    <text evidence="2 8 9">Belongs to the dihydrofolate reductase family.</text>
</comment>
<comment type="function">
    <text evidence="7 8">Key enzyme in folate metabolism. Catalyzes an essential reaction for de novo glycine and purine synthesis, and for DNA precursor synthesis.</text>
</comment>
<dbReference type="PRINTS" id="PR00070">
    <property type="entry name" value="DHFR"/>
</dbReference>
<proteinExistence type="inferred from homology"/>
<evidence type="ECO:0000313" key="12">
    <source>
        <dbReference type="Proteomes" id="UP000005267"/>
    </source>
</evidence>
<dbReference type="InterPro" id="IPR012259">
    <property type="entry name" value="DHFR"/>
</dbReference>
<dbReference type="CDD" id="cd00209">
    <property type="entry name" value="DHFR"/>
    <property type="match status" value="1"/>
</dbReference>
<dbReference type="PROSITE" id="PS00075">
    <property type="entry name" value="DHFR_1"/>
    <property type="match status" value="1"/>
</dbReference>
<protein>
    <recommendedName>
        <fullName evidence="3 8">Dihydrofolate reductase</fullName>
        <ecNumber evidence="3 8">1.5.1.3</ecNumber>
    </recommendedName>
</protein>
<dbReference type="KEGG" id="aka:TKWG_20480"/>
<evidence type="ECO:0000256" key="8">
    <source>
        <dbReference type="PIRNR" id="PIRNR000194"/>
    </source>
</evidence>
<dbReference type="EC" id="1.5.1.3" evidence="3 8"/>
<dbReference type="InterPro" id="IPR017925">
    <property type="entry name" value="DHFR_CS"/>
</dbReference>
<dbReference type="GO" id="GO:0005829">
    <property type="term" value="C:cytosol"/>
    <property type="evidence" value="ECO:0007669"/>
    <property type="project" value="TreeGrafter"/>
</dbReference>
<keyword evidence="12" id="KW-1185">Reference proteome</keyword>
<keyword evidence="5 8" id="KW-0521">NADP</keyword>
<dbReference type="GO" id="GO:0070401">
    <property type="term" value="F:NADP+ binding"/>
    <property type="evidence" value="ECO:0007669"/>
    <property type="project" value="UniProtKB-ARBA"/>
</dbReference>
<comment type="catalytic activity">
    <reaction evidence="8">
        <text>(6S)-5,6,7,8-tetrahydrofolate + NADP(+) = 7,8-dihydrofolate + NADPH + H(+)</text>
        <dbReference type="Rhea" id="RHEA:15009"/>
        <dbReference type="ChEBI" id="CHEBI:15378"/>
        <dbReference type="ChEBI" id="CHEBI:57451"/>
        <dbReference type="ChEBI" id="CHEBI:57453"/>
        <dbReference type="ChEBI" id="CHEBI:57783"/>
        <dbReference type="ChEBI" id="CHEBI:58349"/>
        <dbReference type="EC" id="1.5.1.3"/>
    </reaction>
</comment>
<dbReference type="SUPFAM" id="SSF53597">
    <property type="entry name" value="Dihydrofolate reductase-like"/>
    <property type="match status" value="1"/>
</dbReference>
<evidence type="ECO:0000256" key="4">
    <source>
        <dbReference type="ARBA" id="ARBA00022563"/>
    </source>
</evidence>
<dbReference type="PROSITE" id="PS51330">
    <property type="entry name" value="DHFR_2"/>
    <property type="match status" value="1"/>
</dbReference>
<dbReference type="HOGENOM" id="CLU_043966_5_1_4"/>
<feature type="domain" description="DHFR" evidence="10">
    <location>
        <begin position="15"/>
        <end position="173"/>
    </location>
</feature>
<organism evidence="11 12">
    <name type="scientific">Advenella kashmirensis (strain DSM 17095 / LMG 22695 / WT001)</name>
    <name type="common">Tetrathiobacter kashmirensis</name>
    <dbReference type="NCBI Taxonomy" id="1036672"/>
    <lineage>
        <taxon>Bacteria</taxon>
        <taxon>Pseudomonadati</taxon>
        <taxon>Pseudomonadota</taxon>
        <taxon>Betaproteobacteria</taxon>
        <taxon>Burkholderiales</taxon>
        <taxon>Alcaligenaceae</taxon>
    </lineage>
</organism>
<name>I3UFQ7_ADVKW</name>
<evidence type="ECO:0000256" key="5">
    <source>
        <dbReference type="ARBA" id="ARBA00022857"/>
    </source>
</evidence>
<comment type="pathway">
    <text evidence="1 8">Cofactor biosynthesis; tetrahydrofolate biosynthesis; 5,6,7,8-tetrahydrofolate from 7,8-dihydrofolate: step 1/1.</text>
</comment>
<dbReference type="UniPathway" id="UPA00077">
    <property type="reaction ID" value="UER00158"/>
</dbReference>